<proteinExistence type="predicted"/>
<gene>
    <name evidence="1" type="ORF">H0G86_011414</name>
</gene>
<dbReference type="EMBL" id="CP075869">
    <property type="protein sequence ID" value="QYT04511.1"/>
    <property type="molecule type" value="Genomic_DNA"/>
</dbReference>
<organism evidence="1 2">
    <name type="scientific">Trichoderma simmonsii</name>
    <dbReference type="NCBI Taxonomy" id="1491479"/>
    <lineage>
        <taxon>Eukaryota</taxon>
        <taxon>Fungi</taxon>
        <taxon>Dikarya</taxon>
        <taxon>Ascomycota</taxon>
        <taxon>Pezizomycotina</taxon>
        <taxon>Sordariomycetes</taxon>
        <taxon>Hypocreomycetidae</taxon>
        <taxon>Hypocreales</taxon>
        <taxon>Hypocreaceae</taxon>
        <taxon>Trichoderma</taxon>
    </lineage>
</organism>
<evidence type="ECO:0000313" key="2">
    <source>
        <dbReference type="Proteomes" id="UP000826661"/>
    </source>
</evidence>
<dbReference type="AlphaFoldDB" id="A0A8G0LRE5"/>
<reference evidence="1 2" key="1">
    <citation type="journal article" date="2021" name="BMC Genomics">
        <title>Telomere-to-telomere genome assembly of asparaginase-producing Trichoderma simmonsii.</title>
        <authorList>
            <person name="Chung D."/>
            <person name="Kwon Y.M."/>
            <person name="Yang Y."/>
        </authorList>
    </citation>
    <scope>NUCLEOTIDE SEQUENCE [LARGE SCALE GENOMIC DNA]</scope>
    <source>
        <strain evidence="1 2">GH-Sj1</strain>
    </source>
</reference>
<keyword evidence="2" id="KW-1185">Reference proteome</keyword>
<dbReference type="Proteomes" id="UP000826661">
    <property type="component" value="Chromosome VI"/>
</dbReference>
<sequence>METQPTFDDHSSKPKLLIKGMSQWLQRLHATDHSELASLTQRNAPNGNSQQAQSGVPTAHVGVMEGLPGANAALTRHAEPRNFYGVSELVF</sequence>
<accession>A0A8G0LRE5</accession>
<evidence type="ECO:0000313" key="1">
    <source>
        <dbReference type="EMBL" id="QYT04511.1"/>
    </source>
</evidence>
<protein>
    <submittedName>
        <fullName evidence="1">Uncharacterized protein</fullName>
    </submittedName>
</protein>
<name>A0A8G0LRE5_9HYPO</name>